<evidence type="ECO:0000313" key="2">
    <source>
        <dbReference type="EMBL" id="KEO61133.1"/>
    </source>
</evidence>
<dbReference type="Pfam" id="PF03050">
    <property type="entry name" value="DDE_Tnp_IS66"/>
    <property type="match status" value="1"/>
</dbReference>
<dbReference type="PANTHER" id="PTHR33678">
    <property type="entry name" value="BLL1576 PROTEIN"/>
    <property type="match status" value="1"/>
</dbReference>
<dbReference type="InterPro" id="IPR004291">
    <property type="entry name" value="Transposase_IS66_central"/>
</dbReference>
<keyword evidence="3" id="KW-1185">Reference proteome</keyword>
<feature type="domain" description="Transposase IS66 central" evidence="1">
    <location>
        <begin position="14"/>
        <end position="59"/>
    </location>
</feature>
<protein>
    <recommendedName>
        <fullName evidence="1">Transposase IS66 central domain-containing protein</fullName>
    </recommendedName>
</protein>
<reference evidence="2 3" key="1">
    <citation type="journal article" date="2015" name="Antonie Van Leeuwenhoek">
        <title>Thioclava indica sp. nov., isolated from surface seawater of the Indian Ocean.</title>
        <authorList>
            <person name="Liu Y."/>
            <person name="Lai Q."/>
            <person name="Du J."/>
            <person name="Xu H."/>
            <person name="Jiang L."/>
            <person name="Shao Z."/>
        </authorList>
    </citation>
    <scope>NUCLEOTIDE SEQUENCE [LARGE SCALE GENOMIC DNA]</scope>
    <source>
        <strain evidence="2 3">DT23-4</strain>
    </source>
</reference>
<organism evidence="2 3">
    <name type="scientific">Thioclava indica</name>
    <dbReference type="NCBI Taxonomy" id="1353528"/>
    <lineage>
        <taxon>Bacteria</taxon>
        <taxon>Pseudomonadati</taxon>
        <taxon>Pseudomonadota</taxon>
        <taxon>Alphaproteobacteria</taxon>
        <taxon>Rhodobacterales</taxon>
        <taxon>Paracoccaceae</taxon>
        <taxon>Thioclava</taxon>
    </lineage>
</organism>
<dbReference type="STRING" id="1353528.DT23_10380"/>
<sequence>MAPLGDCRQSPAGQRGPNLLAHVLVSKFDDHLPLYRQHEIFARMGADIPESTLVGWVNAGPRSGGASSGRTEV</sequence>
<name>A0A074K060_9RHOB</name>
<accession>A0A074K060</accession>
<dbReference type="Proteomes" id="UP000027471">
    <property type="component" value="Unassembled WGS sequence"/>
</dbReference>
<dbReference type="AlphaFoldDB" id="A0A074K060"/>
<evidence type="ECO:0000259" key="1">
    <source>
        <dbReference type="Pfam" id="PF03050"/>
    </source>
</evidence>
<gene>
    <name evidence="2" type="ORF">DT23_10380</name>
</gene>
<dbReference type="PANTHER" id="PTHR33678:SF1">
    <property type="entry name" value="BLL1576 PROTEIN"/>
    <property type="match status" value="1"/>
</dbReference>
<dbReference type="InterPro" id="IPR052344">
    <property type="entry name" value="Transposase-related"/>
</dbReference>
<dbReference type="EMBL" id="AUNB01000010">
    <property type="protein sequence ID" value="KEO61133.1"/>
    <property type="molecule type" value="Genomic_DNA"/>
</dbReference>
<comment type="caution">
    <text evidence="2">The sequence shown here is derived from an EMBL/GenBank/DDBJ whole genome shotgun (WGS) entry which is preliminary data.</text>
</comment>
<proteinExistence type="predicted"/>
<evidence type="ECO:0000313" key="3">
    <source>
        <dbReference type="Proteomes" id="UP000027471"/>
    </source>
</evidence>